<accession>A0A7T7HNF0</accession>
<organism evidence="1 2">
    <name type="scientific">Martelella lutilitoris</name>
    <dbReference type="NCBI Taxonomy" id="2583532"/>
    <lineage>
        <taxon>Bacteria</taxon>
        <taxon>Pseudomonadati</taxon>
        <taxon>Pseudomonadota</taxon>
        <taxon>Alphaproteobacteria</taxon>
        <taxon>Hyphomicrobiales</taxon>
        <taxon>Aurantimonadaceae</taxon>
        <taxon>Martelella</taxon>
    </lineage>
</organism>
<sequence length="130" mass="15157">MEALQAVVLTNAQLRDLLEQAGQRAAELTVSQLRHELTQTPEDLTLKDLRSYLTDPTTILNPRDRWAHNGIIRNIQPTNTNKPKSTAWFMKFQRESGLADCTFRQSPVNGRRKEWTFADIRLAWNAYYRR</sequence>
<evidence type="ECO:0000313" key="2">
    <source>
        <dbReference type="Proteomes" id="UP000596083"/>
    </source>
</evidence>
<protein>
    <submittedName>
        <fullName evidence="1">Uncharacterized protein</fullName>
    </submittedName>
</protein>
<dbReference type="AlphaFoldDB" id="A0A7T7HNF0"/>
<dbReference type="RefSeq" id="WP_200337804.1">
    <property type="nucleotide sequence ID" value="NZ_CP066786.1"/>
</dbReference>
<evidence type="ECO:0000313" key="1">
    <source>
        <dbReference type="EMBL" id="QQM32356.1"/>
    </source>
</evidence>
<reference evidence="1 2" key="1">
    <citation type="submission" date="2020-12" db="EMBL/GenBank/DDBJ databases">
        <authorList>
            <person name="Zheng R.K."/>
            <person name="Sun C.M."/>
        </authorList>
    </citation>
    <scope>NUCLEOTIDE SEQUENCE [LARGE SCALE GENOMIC DNA]</scope>
    <source>
        <strain evidence="1 2">ZRK001</strain>
    </source>
</reference>
<dbReference type="KEGG" id="mlut:JET14_09575"/>
<dbReference type="Proteomes" id="UP000596083">
    <property type="component" value="Chromosome"/>
</dbReference>
<gene>
    <name evidence="1" type="ORF">JET14_09575</name>
</gene>
<name>A0A7T7HNF0_9HYPH</name>
<dbReference type="EMBL" id="CP066786">
    <property type="protein sequence ID" value="QQM32356.1"/>
    <property type="molecule type" value="Genomic_DNA"/>
</dbReference>
<proteinExistence type="predicted"/>